<reference evidence="1 2" key="1">
    <citation type="journal article" date="2013" name="Int. J. Syst. Evol. Microbiol.">
        <title>Tumebacillus flagellatus sp. nov., an alpha-amylase/pullulanase-producing bacterium isolated from cassava wastewater.</title>
        <authorList>
            <person name="Wang Q."/>
            <person name="Xie N."/>
            <person name="Qin Y."/>
            <person name="Shen N."/>
            <person name="Zhu J."/>
            <person name="Mi H."/>
            <person name="Huang R."/>
        </authorList>
    </citation>
    <scope>NUCLEOTIDE SEQUENCE [LARGE SCALE GENOMIC DNA]</scope>
    <source>
        <strain evidence="1 2">GST4</strain>
    </source>
</reference>
<name>A0A074LT52_9BACL</name>
<keyword evidence="2" id="KW-1185">Reference proteome</keyword>
<proteinExistence type="predicted"/>
<dbReference type="EMBL" id="JMIR01000009">
    <property type="protein sequence ID" value="KEO83670.1"/>
    <property type="molecule type" value="Genomic_DNA"/>
</dbReference>
<accession>A0A074LT52</accession>
<dbReference type="eggNOG" id="ENOG5033S4Q">
    <property type="taxonomic scope" value="Bacteria"/>
</dbReference>
<sequence>MINGTKFRAALATEGESYWYKYFLRAGEAVEIELSEIPRGVAYDLEVYDEAGNCIYGTVPLFGCVRFASYEAGVDGEIYLRVRAEEGCDPNREFALHVDRYKSIGGILTGDNKLCAFDGPYRIGGSDLVIAPGAVLDIEAGTIINVRSQSALRVLSGGTLNLLGTAAQPVVILGASAGGEAGLWKELQAAEESRITRQFVTIYYDQAETHETPPPGHVINILPSERPALIRQWYQLASPYLSTIFDGVERTGKWYDPWSIKKRDLYFGMDVEMFAQWEYDSGRVCDERFRAGKTNYWEYVNAGFLHDILLARQCVDNDEPAPHFRIQRLMDYLRHGKSWQEKHGVLKSTHILPNLEDALEEETELHSHLKEMSTLFWWSHNTSIVYWDHLAREMGLHAQEEHDENLFVNGVIIRLHFSSDLPYEFLSFGNQMPPVGMIGVFLNHGPFKYPDCYPAPPAPPAPEDTLDPHDETTVGLIKTYFDILLHDGTNPVYTWWLPTPADREARRILETTGLQPDSSLDDWKREFVDPAIQTLHEIQEKYLKSE</sequence>
<dbReference type="AlphaFoldDB" id="A0A074LT52"/>
<evidence type="ECO:0000313" key="1">
    <source>
        <dbReference type="EMBL" id="KEO83670.1"/>
    </source>
</evidence>
<gene>
    <name evidence="1" type="ORF">EL26_08410</name>
</gene>
<dbReference type="Proteomes" id="UP000027931">
    <property type="component" value="Unassembled WGS sequence"/>
</dbReference>
<dbReference type="Gene3D" id="2.60.120.380">
    <property type="match status" value="1"/>
</dbReference>
<comment type="caution">
    <text evidence="1">The sequence shown here is derived from an EMBL/GenBank/DDBJ whole genome shotgun (WGS) entry which is preliminary data.</text>
</comment>
<evidence type="ECO:0000313" key="2">
    <source>
        <dbReference type="Proteomes" id="UP000027931"/>
    </source>
</evidence>
<protein>
    <submittedName>
        <fullName evidence="1">Uncharacterized protein</fullName>
    </submittedName>
</protein>
<organism evidence="1 2">
    <name type="scientific">Tumebacillus flagellatus</name>
    <dbReference type="NCBI Taxonomy" id="1157490"/>
    <lineage>
        <taxon>Bacteria</taxon>
        <taxon>Bacillati</taxon>
        <taxon>Bacillota</taxon>
        <taxon>Bacilli</taxon>
        <taxon>Bacillales</taxon>
        <taxon>Alicyclobacillaceae</taxon>
        <taxon>Tumebacillus</taxon>
    </lineage>
</organism>
<dbReference type="STRING" id="1157490.EL26_08410"/>